<dbReference type="SUPFAM" id="SSF55073">
    <property type="entry name" value="Nucleotide cyclase"/>
    <property type="match status" value="1"/>
</dbReference>
<feature type="domain" description="GGDEF" evidence="1">
    <location>
        <begin position="12"/>
        <end position="41"/>
    </location>
</feature>
<dbReference type="InterPro" id="IPR029787">
    <property type="entry name" value="Nucleotide_cyclase"/>
</dbReference>
<gene>
    <name evidence="2" type="ORF">GH810_16670</name>
</gene>
<evidence type="ECO:0000313" key="3">
    <source>
        <dbReference type="Proteomes" id="UP000616595"/>
    </source>
</evidence>
<protein>
    <submittedName>
        <fullName evidence="2">Diguanylate cyclase</fullName>
    </submittedName>
</protein>
<reference evidence="2" key="1">
    <citation type="submission" date="2019-10" db="EMBL/GenBank/DDBJ databases">
        <authorList>
            <person name="Ross D.E."/>
            <person name="Gulliver D."/>
        </authorList>
    </citation>
    <scope>NUCLEOTIDE SEQUENCE</scope>
    <source>
        <strain evidence="2">DER-2019</strain>
    </source>
</reference>
<reference evidence="2" key="2">
    <citation type="submission" date="2020-10" db="EMBL/GenBank/DDBJ databases">
        <title>Comparative genomics of the Acetobacterium genus.</title>
        <authorList>
            <person name="Marshall C."/>
            <person name="May H."/>
            <person name="Norman S."/>
        </authorList>
    </citation>
    <scope>NUCLEOTIDE SEQUENCE</scope>
    <source>
        <strain evidence="2">DER-2019</strain>
    </source>
</reference>
<sequence length="72" mass="8616">MRTKSGEICFCKQFNDSYGHLKGDQVLLALAGLMKKRYKKNRLWPDLAERSFQLFAWEVKQIIFTTLWKIFE</sequence>
<dbReference type="InterPro" id="IPR043128">
    <property type="entry name" value="Rev_trsase/Diguanyl_cyclase"/>
</dbReference>
<dbReference type="EMBL" id="WJBD01000031">
    <property type="protein sequence ID" value="MBC3889934.1"/>
    <property type="molecule type" value="Genomic_DNA"/>
</dbReference>
<name>A0A923HWS1_9FIRM</name>
<evidence type="ECO:0000313" key="2">
    <source>
        <dbReference type="EMBL" id="MBC3889934.1"/>
    </source>
</evidence>
<proteinExistence type="predicted"/>
<dbReference type="Proteomes" id="UP000616595">
    <property type="component" value="Unassembled WGS sequence"/>
</dbReference>
<dbReference type="AlphaFoldDB" id="A0A923HWS1"/>
<evidence type="ECO:0000259" key="1">
    <source>
        <dbReference type="Pfam" id="PF00990"/>
    </source>
</evidence>
<dbReference type="Gene3D" id="3.30.70.270">
    <property type="match status" value="1"/>
</dbReference>
<dbReference type="InterPro" id="IPR000160">
    <property type="entry name" value="GGDEF_dom"/>
</dbReference>
<keyword evidence="3" id="KW-1185">Reference proteome</keyword>
<dbReference type="Pfam" id="PF00990">
    <property type="entry name" value="GGDEF"/>
    <property type="match status" value="1"/>
</dbReference>
<comment type="caution">
    <text evidence="2">The sequence shown here is derived from an EMBL/GenBank/DDBJ whole genome shotgun (WGS) entry which is preliminary data.</text>
</comment>
<organism evidence="2 3">
    <name type="scientific">Acetobacterium paludosum</name>
    <dbReference type="NCBI Taxonomy" id="52693"/>
    <lineage>
        <taxon>Bacteria</taxon>
        <taxon>Bacillati</taxon>
        <taxon>Bacillota</taxon>
        <taxon>Clostridia</taxon>
        <taxon>Eubacteriales</taxon>
        <taxon>Eubacteriaceae</taxon>
        <taxon>Acetobacterium</taxon>
    </lineage>
</organism>
<accession>A0A923HWS1</accession>